<dbReference type="OrthoDB" id="2971140at2"/>
<protein>
    <recommendedName>
        <fullName evidence="5">Type IV pilus assembly protein PilN</fullName>
    </recommendedName>
</protein>
<keyword evidence="2" id="KW-0812">Transmembrane</keyword>
<gene>
    <name evidence="3" type="ORF">D7Z54_16590</name>
</gene>
<organism evidence="3 4">
    <name type="scientific">Salibacterium salarium</name>
    <dbReference type="NCBI Taxonomy" id="284579"/>
    <lineage>
        <taxon>Bacteria</taxon>
        <taxon>Bacillati</taxon>
        <taxon>Bacillota</taxon>
        <taxon>Bacilli</taxon>
        <taxon>Bacillales</taxon>
        <taxon>Bacillaceae</taxon>
    </lineage>
</organism>
<dbReference type="RefSeq" id="WP_125557052.1">
    <property type="nucleotide sequence ID" value="NZ_RBVX01000016.1"/>
</dbReference>
<evidence type="ECO:0000313" key="3">
    <source>
        <dbReference type="EMBL" id="RSL32268.1"/>
    </source>
</evidence>
<feature type="coiled-coil region" evidence="1">
    <location>
        <begin position="40"/>
        <end position="67"/>
    </location>
</feature>
<dbReference type="PANTHER" id="PTHR40278:SF1">
    <property type="entry name" value="DNA UTILIZATION PROTEIN HOFN"/>
    <property type="match status" value="1"/>
</dbReference>
<evidence type="ECO:0000313" key="4">
    <source>
        <dbReference type="Proteomes" id="UP000275076"/>
    </source>
</evidence>
<evidence type="ECO:0000256" key="1">
    <source>
        <dbReference type="SAM" id="Coils"/>
    </source>
</evidence>
<accession>A0A428N1S3</accession>
<keyword evidence="2" id="KW-0472">Membrane</keyword>
<feature type="transmembrane region" description="Helical" evidence="2">
    <location>
        <begin position="16"/>
        <end position="34"/>
    </location>
</feature>
<keyword evidence="2" id="KW-1133">Transmembrane helix</keyword>
<dbReference type="Proteomes" id="UP000275076">
    <property type="component" value="Unassembled WGS sequence"/>
</dbReference>
<reference evidence="3 4" key="1">
    <citation type="submission" date="2018-10" db="EMBL/GenBank/DDBJ databases">
        <title>Draft genome sequence of Bacillus salarius IM0101, isolated from a hypersaline soil in Inner Mongolia, China.</title>
        <authorList>
            <person name="Yamprayoonswat W."/>
            <person name="Boonvisut S."/>
            <person name="Jumpathong W."/>
            <person name="Sittihan S."/>
            <person name="Ruangsuj P."/>
            <person name="Wanthongcharoen S."/>
            <person name="Thongpramul N."/>
            <person name="Pimmason S."/>
            <person name="Yu B."/>
            <person name="Yasawong M."/>
        </authorList>
    </citation>
    <scope>NUCLEOTIDE SEQUENCE [LARGE SCALE GENOMIC DNA]</scope>
    <source>
        <strain evidence="3 4">IM0101</strain>
    </source>
</reference>
<keyword evidence="1" id="KW-0175">Coiled coil</keyword>
<dbReference type="AlphaFoldDB" id="A0A428N1S3"/>
<sequence>MVADINLLPEKEKKDGTWLVVFSVLLVLLVMVYVSTQFMIAKEEEAVATLEEEQQALSSEIQAEQSRQGEEGEIADIQQAANTIHNTIVPASSLLERMTASLPDGGYITAIDYTYPSLLNVTVQVNEVNEAADLQHTLQEEESFSNVSMVSVNYSDPLEKNPERFHEEERIPRYKAVFEMNVEGREFRQSGEQYES</sequence>
<proteinExistence type="predicted"/>
<dbReference type="PANTHER" id="PTHR40278">
    <property type="entry name" value="DNA UTILIZATION PROTEIN HOFN"/>
    <property type="match status" value="1"/>
</dbReference>
<evidence type="ECO:0000256" key="2">
    <source>
        <dbReference type="SAM" id="Phobius"/>
    </source>
</evidence>
<evidence type="ECO:0008006" key="5">
    <source>
        <dbReference type="Google" id="ProtNLM"/>
    </source>
</evidence>
<dbReference type="InterPro" id="IPR052534">
    <property type="entry name" value="Extracell_DNA_Util/SecSys_Comp"/>
</dbReference>
<name>A0A428N1S3_9BACI</name>
<comment type="caution">
    <text evidence="3">The sequence shown here is derived from an EMBL/GenBank/DDBJ whole genome shotgun (WGS) entry which is preliminary data.</text>
</comment>
<dbReference type="EMBL" id="RBVX01000016">
    <property type="protein sequence ID" value="RSL32268.1"/>
    <property type="molecule type" value="Genomic_DNA"/>
</dbReference>
<keyword evidence="4" id="KW-1185">Reference proteome</keyword>